<keyword evidence="3" id="KW-1185">Reference proteome</keyword>
<sequence>MCTKFSSGFLHRFGEFNKLFFNSTYGLNFGEYYTNGLSQSALEQETKTEIKLKYNIIFFIILYDFNVAIVGNGRGYRKLRE</sequence>
<dbReference type="Proteomes" id="UP000241507">
    <property type="component" value="Chromosome"/>
</dbReference>
<proteinExistence type="predicted"/>
<keyword evidence="1" id="KW-0812">Transmembrane</keyword>
<reference evidence="3" key="1">
    <citation type="submission" date="2018-03" db="EMBL/GenBank/DDBJ databases">
        <title>Gramella fulva sp. nov., isolated from a dry surface of tidal flat.</title>
        <authorList>
            <person name="Hwang S.H."/>
            <person name="Hwang W.M."/>
            <person name="Kang K."/>
            <person name="Ahn T.-Y."/>
        </authorList>
    </citation>
    <scope>NUCLEOTIDE SEQUENCE [LARGE SCALE GENOMIC DNA]</scope>
    <source>
        <strain evidence="3">SH35</strain>
    </source>
</reference>
<evidence type="ECO:0000256" key="1">
    <source>
        <dbReference type="SAM" id="Phobius"/>
    </source>
</evidence>
<dbReference type="AlphaFoldDB" id="A0A2R3ZA14"/>
<keyword evidence="1" id="KW-0472">Membrane</keyword>
<feature type="transmembrane region" description="Helical" evidence="1">
    <location>
        <begin position="52"/>
        <end position="71"/>
    </location>
</feature>
<name>A0A2R3ZA14_9FLAO</name>
<dbReference type="KEGG" id="grs:C7S20_18620"/>
<keyword evidence="1" id="KW-1133">Transmembrane helix</keyword>
<protein>
    <submittedName>
        <fullName evidence="2">Uncharacterized protein</fullName>
    </submittedName>
</protein>
<organism evidence="2 3">
    <name type="scientific">Christiangramia fulva</name>
    <dbReference type="NCBI Taxonomy" id="2126553"/>
    <lineage>
        <taxon>Bacteria</taxon>
        <taxon>Pseudomonadati</taxon>
        <taxon>Bacteroidota</taxon>
        <taxon>Flavobacteriia</taxon>
        <taxon>Flavobacteriales</taxon>
        <taxon>Flavobacteriaceae</taxon>
        <taxon>Christiangramia</taxon>
    </lineage>
</organism>
<evidence type="ECO:0000313" key="2">
    <source>
        <dbReference type="EMBL" id="AVR47100.1"/>
    </source>
</evidence>
<evidence type="ECO:0000313" key="3">
    <source>
        <dbReference type="Proteomes" id="UP000241507"/>
    </source>
</evidence>
<gene>
    <name evidence="2" type="ORF">C7S20_18620</name>
</gene>
<dbReference type="EMBL" id="CP028136">
    <property type="protein sequence ID" value="AVR47100.1"/>
    <property type="molecule type" value="Genomic_DNA"/>
</dbReference>
<accession>A0A2R3ZA14</accession>